<dbReference type="RefSeq" id="WP_057952041.1">
    <property type="nucleotide sequence ID" value="NZ_CP013118.1"/>
</dbReference>
<dbReference type="PROSITE" id="PS51144">
    <property type="entry name" value="ALPHA_CA_2"/>
    <property type="match status" value="1"/>
</dbReference>
<dbReference type="PANTHER" id="PTHR18952">
    <property type="entry name" value="CARBONIC ANHYDRASE"/>
    <property type="match status" value="1"/>
</dbReference>
<keyword evidence="3" id="KW-0479">Metal-binding</keyword>
<dbReference type="STRING" id="1307839.L21SP5_00829"/>
<dbReference type="SUPFAM" id="SSF51069">
    <property type="entry name" value="Carbonic anhydrase"/>
    <property type="match status" value="1"/>
</dbReference>
<evidence type="ECO:0000256" key="6">
    <source>
        <dbReference type="ARBA" id="ARBA00048348"/>
    </source>
</evidence>
<feature type="domain" description="Alpha-carbonic anhydrase" evidence="8">
    <location>
        <begin position="53"/>
        <end position="275"/>
    </location>
</feature>
<feature type="signal peptide" evidence="7">
    <location>
        <begin position="1"/>
        <end position="21"/>
    </location>
</feature>
<dbReference type="PATRIC" id="fig|1307839.3.peg.876"/>
<keyword evidence="5 9" id="KW-0456">Lyase</keyword>
<evidence type="ECO:0000256" key="5">
    <source>
        <dbReference type="ARBA" id="ARBA00023239"/>
    </source>
</evidence>
<dbReference type="OrthoDB" id="5327615at2"/>
<evidence type="ECO:0000256" key="1">
    <source>
        <dbReference type="ARBA" id="ARBA00010718"/>
    </source>
</evidence>
<dbReference type="EC" id="4.2.1.1" evidence="2"/>
<keyword evidence="10" id="KW-1185">Reference proteome</keyword>
<dbReference type="Gene3D" id="3.10.200.10">
    <property type="entry name" value="Alpha carbonic anhydrase"/>
    <property type="match status" value="1"/>
</dbReference>
<dbReference type="InterPro" id="IPR001148">
    <property type="entry name" value="CA_dom"/>
</dbReference>
<dbReference type="InterPro" id="IPR036398">
    <property type="entry name" value="CA_dom_sf"/>
</dbReference>
<dbReference type="CDD" id="cd03124">
    <property type="entry name" value="alpha_CA_prokaryotic_like"/>
    <property type="match status" value="1"/>
</dbReference>
<accession>A0A0S2HX11</accession>
<dbReference type="InterPro" id="IPR041891">
    <property type="entry name" value="Alpha_CA_prokaryot-like"/>
</dbReference>
<gene>
    <name evidence="9" type="primary">cah</name>
    <name evidence="9" type="ORF">L21SP5_00829</name>
</gene>
<dbReference type="SMART" id="SM01057">
    <property type="entry name" value="Carb_anhydrase"/>
    <property type="match status" value="1"/>
</dbReference>
<evidence type="ECO:0000256" key="2">
    <source>
        <dbReference type="ARBA" id="ARBA00012925"/>
    </source>
</evidence>
<sequence precursor="true">MKKTIMLVPVLFVFIAIFMTCDNKTNNHKDVKHSKETKEEMKKETAKKDCDQVHWSHHKGEHGPENWANLCEGFKDCNGEKQSPIDIKEAVKGEDLKPLEFEYGKTKVNIINNGHTVQFNIDKGSSMMVDGKKYDLLQFHYHATSEHTIKGEYSPLEVHFVHRHADDDFAVLGIMYEEGEANDLFNKYLKHFPADKGEYTSDEKFDLDALLPDNLSYYHYGGSLTTPPCSEVVSWYLLQNPLRASQEQIKDFSEILDKNFRPIQELNGRTIYKFGE</sequence>
<evidence type="ECO:0000256" key="4">
    <source>
        <dbReference type="ARBA" id="ARBA00022833"/>
    </source>
</evidence>
<reference evidence="9 10" key="1">
    <citation type="submission" date="2015-11" db="EMBL/GenBank/DDBJ databases">
        <title>Description and complete genome sequence of a novel strain predominating in hypersaline microbial mats and representing a new family of the Bacteriodetes phylum.</title>
        <authorList>
            <person name="Spring S."/>
            <person name="Bunk B."/>
            <person name="Sproer C."/>
            <person name="Klenk H.-P."/>
        </authorList>
    </citation>
    <scope>NUCLEOTIDE SEQUENCE [LARGE SCALE GENOMIC DNA]</scope>
    <source>
        <strain evidence="9 10">L21-Spi-D4</strain>
    </source>
</reference>
<proteinExistence type="inferred from homology"/>
<dbReference type="GO" id="GO:0004089">
    <property type="term" value="F:carbonate dehydratase activity"/>
    <property type="evidence" value="ECO:0007669"/>
    <property type="project" value="UniProtKB-EC"/>
</dbReference>
<comment type="catalytic activity">
    <reaction evidence="6">
        <text>hydrogencarbonate + H(+) = CO2 + H2O</text>
        <dbReference type="Rhea" id="RHEA:10748"/>
        <dbReference type="ChEBI" id="CHEBI:15377"/>
        <dbReference type="ChEBI" id="CHEBI:15378"/>
        <dbReference type="ChEBI" id="CHEBI:16526"/>
        <dbReference type="ChEBI" id="CHEBI:17544"/>
        <dbReference type="EC" id="4.2.1.1"/>
    </reaction>
</comment>
<feature type="chain" id="PRO_5006599382" description="carbonic anhydrase" evidence="7">
    <location>
        <begin position="22"/>
        <end position="276"/>
    </location>
</feature>
<evidence type="ECO:0000313" key="9">
    <source>
        <dbReference type="EMBL" id="ALO14500.1"/>
    </source>
</evidence>
<name>A0A0S2HX11_9BACT</name>
<dbReference type="Pfam" id="PF00194">
    <property type="entry name" value="Carb_anhydrase"/>
    <property type="match status" value="1"/>
</dbReference>
<evidence type="ECO:0000256" key="3">
    <source>
        <dbReference type="ARBA" id="ARBA00022723"/>
    </source>
</evidence>
<dbReference type="InterPro" id="IPR023561">
    <property type="entry name" value="Carbonic_anhydrase_a-class"/>
</dbReference>
<keyword evidence="4" id="KW-0862">Zinc</keyword>
<comment type="similarity">
    <text evidence="1">Belongs to the alpha-carbonic anhydrase family.</text>
</comment>
<dbReference type="EMBL" id="CP013118">
    <property type="protein sequence ID" value="ALO14500.1"/>
    <property type="molecule type" value="Genomic_DNA"/>
</dbReference>
<dbReference type="Proteomes" id="UP000064893">
    <property type="component" value="Chromosome"/>
</dbReference>
<dbReference type="PANTHER" id="PTHR18952:SF265">
    <property type="entry name" value="CARBONIC ANHYDRASE"/>
    <property type="match status" value="1"/>
</dbReference>
<keyword evidence="7" id="KW-0732">Signal</keyword>
<organism evidence="9 10">
    <name type="scientific">Salinivirga cyanobacteriivorans</name>
    <dbReference type="NCBI Taxonomy" id="1307839"/>
    <lineage>
        <taxon>Bacteria</taxon>
        <taxon>Pseudomonadati</taxon>
        <taxon>Bacteroidota</taxon>
        <taxon>Bacteroidia</taxon>
        <taxon>Bacteroidales</taxon>
        <taxon>Salinivirgaceae</taxon>
        <taxon>Salinivirga</taxon>
    </lineage>
</organism>
<protein>
    <recommendedName>
        <fullName evidence="2">carbonic anhydrase</fullName>
        <ecNumber evidence="2">4.2.1.1</ecNumber>
    </recommendedName>
</protein>
<evidence type="ECO:0000256" key="7">
    <source>
        <dbReference type="SAM" id="SignalP"/>
    </source>
</evidence>
<dbReference type="KEGG" id="blq:L21SP5_00829"/>
<dbReference type="AlphaFoldDB" id="A0A0S2HX11"/>
<evidence type="ECO:0000313" key="10">
    <source>
        <dbReference type="Proteomes" id="UP000064893"/>
    </source>
</evidence>
<evidence type="ECO:0000259" key="8">
    <source>
        <dbReference type="PROSITE" id="PS51144"/>
    </source>
</evidence>
<dbReference type="GO" id="GO:0008270">
    <property type="term" value="F:zinc ion binding"/>
    <property type="evidence" value="ECO:0007669"/>
    <property type="project" value="InterPro"/>
</dbReference>